<sequence>MSDWNDKVIAEFRANGGQVGGHFAGQPLLLLHTIGAKSGQPRVHPMMYQKVDGGYAVFASKAGAPTNPDWYHNLLAQPRTRAEIGTDTVELVARVATEDERERIWSAQKAAYPFFADYERKTNRQIPVVVLEPAP</sequence>
<keyword evidence="4" id="KW-1185">Reference proteome</keyword>
<dbReference type="NCBIfam" id="TIGR00026">
    <property type="entry name" value="hi_GC_TIGR00026"/>
    <property type="match status" value="1"/>
</dbReference>
<proteinExistence type="inferred from homology"/>
<evidence type="ECO:0000256" key="2">
    <source>
        <dbReference type="ARBA" id="ARBA00049106"/>
    </source>
</evidence>
<reference evidence="3 4" key="1">
    <citation type="submission" date="2020-02" db="EMBL/GenBank/DDBJ databases">
        <title>Draft Genome Sequence of Verrucosispora sp. Strain CWR15, Isolated from Gulf of Mexico Sponge.</title>
        <authorList>
            <person name="Kennedy S.J."/>
            <person name="Cella E."/>
            <person name="Azarian T."/>
            <person name="Baker B.J."/>
            <person name="Shaw L.N."/>
        </authorList>
    </citation>
    <scope>NUCLEOTIDE SEQUENCE [LARGE SCALE GENOMIC DNA]</scope>
    <source>
        <strain evidence="3 4">CWR15</strain>
    </source>
</reference>
<dbReference type="EMBL" id="SAIY01000008">
    <property type="protein sequence ID" value="NGM15166.1"/>
    <property type="molecule type" value="Genomic_DNA"/>
</dbReference>
<dbReference type="Pfam" id="PF04075">
    <property type="entry name" value="F420H2_quin_red"/>
    <property type="match status" value="1"/>
</dbReference>
<dbReference type="Gene3D" id="2.30.110.10">
    <property type="entry name" value="Electron Transport, Fmn-binding Protein, Chain A"/>
    <property type="match status" value="1"/>
</dbReference>
<dbReference type="GO" id="GO:0005886">
    <property type="term" value="C:plasma membrane"/>
    <property type="evidence" value="ECO:0007669"/>
    <property type="project" value="TreeGrafter"/>
</dbReference>
<evidence type="ECO:0000256" key="1">
    <source>
        <dbReference type="ARBA" id="ARBA00008710"/>
    </source>
</evidence>
<dbReference type="Proteomes" id="UP000478148">
    <property type="component" value="Unassembled WGS sequence"/>
</dbReference>
<comment type="caution">
    <text evidence="3">The sequence shown here is derived from an EMBL/GenBank/DDBJ whole genome shotgun (WGS) entry which is preliminary data.</text>
</comment>
<comment type="similarity">
    <text evidence="1">Belongs to the F420H(2)-dependent quinone reductase family.</text>
</comment>
<accession>A0A6M1LA86</accession>
<dbReference type="PANTHER" id="PTHR39428">
    <property type="entry name" value="F420H(2)-DEPENDENT QUINONE REDUCTASE RV1261C"/>
    <property type="match status" value="1"/>
</dbReference>
<dbReference type="GO" id="GO:0016491">
    <property type="term" value="F:oxidoreductase activity"/>
    <property type="evidence" value="ECO:0007669"/>
    <property type="project" value="InterPro"/>
</dbReference>
<gene>
    <name evidence="3" type="ORF">ENC19_22200</name>
</gene>
<dbReference type="GO" id="GO:0070967">
    <property type="term" value="F:coenzyme F420 binding"/>
    <property type="evidence" value="ECO:0007669"/>
    <property type="project" value="TreeGrafter"/>
</dbReference>
<dbReference type="InterPro" id="IPR012349">
    <property type="entry name" value="Split_barrel_FMN-bd"/>
</dbReference>
<evidence type="ECO:0000313" key="3">
    <source>
        <dbReference type="EMBL" id="NGM15166.1"/>
    </source>
</evidence>
<comment type="catalytic activity">
    <reaction evidence="2">
        <text>oxidized coenzyme F420-(gamma-L-Glu)(n) + a quinol + H(+) = reduced coenzyme F420-(gamma-L-Glu)(n) + a quinone</text>
        <dbReference type="Rhea" id="RHEA:39663"/>
        <dbReference type="Rhea" id="RHEA-COMP:12939"/>
        <dbReference type="Rhea" id="RHEA-COMP:14378"/>
        <dbReference type="ChEBI" id="CHEBI:15378"/>
        <dbReference type="ChEBI" id="CHEBI:24646"/>
        <dbReference type="ChEBI" id="CHEBI:132124"/>
        <dbReference type="ChEBI" id="CHEBI:133980"/>
        <dbReference type="ChEBI" id="CHEBI:139511"/>
    </reaction>
</comment>
<dbReference type="PANTHER" id="PTHR39428:SF1">
    <property type="entry name" value="F420H(2)-DEPENDENT QUINONE REDUCTASE RV1261C"/>
    <property type="match status" value="1"/>
</dbReference>
<protein>
    <submittedName>
        <fullName evidence="3">Nitroreductase family deazaflavin-dependent oxidoreductase</fullName>
    </submittedName>
</protein>
<organism evidence="3 4">
    <name type="scientific">Verrucosispora sioxanthis</name>
    <dbReference type="NCBI Taxonomy" id="2499994"/>
    <lineage>
        <taxon>Bacteria</taxon>
        <taxon>Bacillati</taxon>
        <taxon>Actinomycetota</taxon>
        <taxon>Actinomycetes</taxon>
        <taxon>Micromonosporales</taxon>
        <taxon>Micromonosporaceae</taxon>
        <taxon>Micromonospora</taxon>
    </lineage>
</organism>
<name>A0A6M1LA86_9ACTN</name>
<dbReference type="RefSeq" id="WP_164449022.1">
    <property type="nucleotide sequence ID" value="NZ_SAIY01000008.1"/>
</dbReference>
<dbReference type="AlphaFoldDB" id="A0A6M1LA86"/>
<evidence type="ECO:0000313" key="4">
    <source>
        <dbReference type="Proteomes" id="UP000478148"/>
    </source>
</evidence>
<dbReference type="InterPro" id="IPR004378">
    <property type="entry name" value="F420H2_quin_Rdtase"/>
</dbReference>
<dbReference type="SUPFAM" id="SSF50475">
    <property type="entry name" value="FMN-binding split barrel"/>
    <property type="match status" value="1"/>
</dbReference>